<protein>
    <submittedName>
        <fullName evidence="1">Uncharacterized protein</fullName>
    </submittedName>
</protein>
<comment type="caution">
    <text evidence="1">The sequence shown here is derived from an EMBL/GenBank/DDBJ whole genome shotgun (WGS) entry which is preliminary data.</text>
</comment>
<proteinExistence type="predicted"/>
<keyword evidence="2" id="KW-1185">Reference proteome</keyword>
<dbReference type="EMBL" id="JPRI01000011">
    <property type="protein sequence ID" value="KFF23793.1"/>
    <property type="molecule type" value="Genomic_DNA"/>
</dbReference>
<reference evidence="1 2" key="1">
    <citation type="submission" date="2014-07" db="EMBL/GenBank/DDBJ databases">
        <title>Genome of Chryseobacterium vrystaatense LMG 22846.</title>
        <authorList>
            <person name="Pipes S.E."/>
            <person name="Stropko S.J."/>
            <person name="Newman J.D."/>
        </authorList>
    </citation>
    <scope>NUCLEOTIDE SEQUENCE [LARGE SCALE GENOMIC DNA]</scope>
    <source>
        <strain evidence="1 2">LMG 22846</strain>
    </source>
</reference>
<evidence type="ECO:0000313" key="2">
    <source>
        <dbReference type="Proteomes" id="UP000028719"/>
    </source>
</evidence>
<name>A0ABR4UH35_9FLAO</name>
<dbReference type="RefSeq" id="WP_034749848.1">
    <property type="nucleotide sequence ID" value="NZ_JPRI01000011.1"/>
</dbReference>
<dbReference type="Proteomes" id="UP000028719">
    <property type="component" value="Unassembled WGS sequence"/>
</dbReference>
<gene>
    <name evidence="1" type="ORF">IW16_23140</name>
</gene>
<evidence type="ECO:0000313" key="1">
    <source>
        <dbReference type="EMBL" id="KFF23793.1"/>
    </source>
</evidence>
<organism evidence="1 2">
    <name type="scientific">Chryseobacterium vrystaatense</name>
    <dbReference type="NCBI Taxonomy" id="307480"/>
    <lineage>
        <taxon>Bacteria</taxon>
        <taxon>Pseudomonadati</taxon>
        <taxon>Bacteroidota</taxon>
        <taxon>Flavobacteriia</taxon>
        <taxon>Flavobacteriales</taxon>
        <taxon>Weeksellaceae</taxon>
        <taxon>Chryseobacterium group</taxon>
        <taxon>Chryseobacterium</taxon>
    </lineage>
</organism>
<accession>A0ABR4UH35</accession>
<sequence length="202" mass="23364">MADAIQILKDFVEGTVSDQEFQQQLYANPDLEKLLSDPSMNWQGTYLKDTTVFLYLAEQDYTNAEGRLNAQGTAKLFLSKMGIDATVSTRIADEYDAVLDTRPKYVDAEADFIEKHILPKDKTLSKSDQKKYIKQRYSQLFKYQTKPPGWIQNPVWPIKNDRPLYFLGQIEIKKGDLFHDGGWVYLFIDNETGTVETVRQLY</sequence>